<accession>A0A9P4JKF5</accession>
<dbReference type="Proteomes" id="UP000799536">
    <property type="component" value="Unassembled WGS sequence"/>
</dbReference>
<dbReference type="EMBL" id="ML993992">
    <property type="protein sequence ID" value="KAF2201061.1"/>
    <property type="molecule type" value="Genomic_DNA"/>
</dbReference>
<dbReference type="AlphaFoldDB" id="A0A9P4JKF5"/>
<comment type="caution">
    <text evidence="1">The sequence shown here is derived from an EMBL/GenBank/DDBJ whole genome shotgun (WGS) entry which is preliminary data.</text>
</comment>
<evidence type="ECO:0000313" key="1">
    <source>
        <dbReference type="EMBL" id="KAF2201061.1"/>
    </source>
</evidence>
<proteinExistence type="predicted"/>
<gene>
    <name evidence="1" type="ORF">GQ43DRAFT_48118</name>
</gene>
<reference evidence="1" key="1">
    <citation type="journal article" date="2020" name="Stud. Mycol.">
        <title>101 Dothideomycetes genomes: a test case for predicting lifestyles and emergence of pathogens.</title>
        <authorList>
            <person name="Haridas S."/>
            <person name="Albert R."/>
            <person name="Binder M."/>
            <person name="Bloem J."/>
            <person name="Labutti K."/>
            <person name="Salamov A."/>
            <person name="Andreopoulos B."/>
            <person name="Baker S."/>
            <person name="Barry K."/>
            <person name="Bills G."/>
            <person name="Bluhm B."/>
            <person name="Cannon C."/>
            <person name="Castanera R."/>
            <person name="Culley D."/>
            <person name="Daum C."/>
            <person name="Ezra D."/>
            <person name="Gonzalez J."/>
            <person name="Henrissat B."/>
            <person name="Kuo A."/>
            <person name="Liang C."/>
            <person name="Lipzen A."/>
            <person name="Lutzoni F."/>
            <person name="Magnuson J."/>
            <person name="Mondo S."/>
            <person name="Nolan M."/>
            <person name="Ohm R."/>
            <person name="Pangilinan J."/>
            <person name="Park H.-J."/>
            <person name="Ramirez L."/>
            <person name="Alfaro M."/>
            <person name="Sun H."/>
            <person name="Tritt A."/>
            <person name="Yoshinaga Y."/>
            <person name="Zwiers L.-H."/>
            <person name="Turgeon B."/>
            <person name="Goodwin S."/>
            <person name="Spatafora J."/>
            <person name="Crous P."/>
            <person name="Grigoriev I."/>
        </authorList>
    </citation>
    <scope>NUCLEOTIDE SEQUENCE</scope>
    <source>
        <strain evidence="1">ATCC 74209</strain>
    </source>
</reference>
<organism evidence="1 2">
    <name type="scientific">Delitschia confertaspora ATCC 74209</name>
    <dbReference type="NCBI Taxonomy" id="1513339"/>
    <lineage>
        <taxon>Eukaryota</taxon>
        <taxon>Fungi</taxon>
        <taxon>Dikarya</taxon>
        <taxon>Ascomycota</taxon>
        <taxon>Pezizomycotina</taxon>
        <taxon>Dothideomycetes</taxon>
        <taxon>Pleosporomycetidae</taxon>
        <taxon>Pleosporales</taxon>
        <taxon>Delitschiaceae</taxon>
        <taxon>Delitschia</taxon>
    </lineage>
</organism>
<evidence type="ECO:0000313" key="2">
    <source>
        <dbReference type="Proteomes" id="UP000799536"/>
    </source>
</evidence>
<keyword evidence="2" id="KW-1185">Reference proteome</keyword>
<protein>
    <submittedName>
        <fullName evidence="1">Uncharacterized protein</fullName>
    </submittedName>
</protein>
<name>A0A9P4JKF5_9PLEO</name>
<sequence length="144" mass="16895">MQKKNRRFPPQIRAPNSFHYTINQYHPPNSPPPFATPDTHSYKSPMALSVTRSLHYYILSPTYHTSAMGSAWPILSSWPVSQVHAWVFRERDCTVLRCVRRERGWEGVRGLIGKWRSPIHASQTERRGDLQERHRRWRCGYPAA</sequence>